<feature type="domain" description="Smf/DprA SLOG" evidence="2">
    <location>
        <begin position="2"/>
        <end position="76"/>
    </location>
</feature>
<keyword evidence="4" id="KW-1185">Reference proteome</keyword>
<dbReference type="Proteomes" id="UP000217446">
    <property type="component" value="Unassembled WGS sequence"/>
</dbReference>
<reference evidence="4" key="1">
    <citation type="submission" date="2017-05" db="EMBL/GenBank/DDBJ databases">
        <title>Streptomyces olivochromogenes NBRC 3561 whole genome shotgun sequence.</title>
        <authorList>
            <person name="Dohra H."/>
            <person name="Kodani S."/>
        </authorList>
    </citation>
    <scope>NUCLEOTIDE SEQUENCE [LARGE SCALE GENOMIC DNA]</scope>
    <source>
        <strain evidence="4">NBRC 3561</strain>
    </source>
</reference>
<dbReference type="Pfam" id="PF02481">
    <property type="entry name" value="DNA_processg_A"/>
    <property type="match status" value="1"/>
</dbReference>
<gene>
    <name evidence="3" type="ORF">SO3561_08943</name>
</gene>
<sequence>MVFPAETADVRARIICTGGAVATEYLSEEHFRKAQFVQRNRLQAALADIVVAAEGKRAGETAHTVRFVGAYRRPVIGFTWLGAGDLTAPHRGRAHRSADRHLLRSRTPLL</sequence>
<evidence type="ECO:0000313" key="4">
    <source>
        <dbReference type="Proteomes" id="UP000217446"/>
    </source>
</evidence>
<feature type="region of interest" description="Disordered" evidence="1">
    <location>
        <begin position="90"/>
        <end position="110"/>
    </location>
</feature>
<dbReference type="RefSeq" id="WP_067383321.1">
    <property type="nucleotide sequence ID" value="NZ_BDQI01000035.1"/>
</dbReference>
<dbReference type="STRING" id="1963.AQJ27_45585"/>
<comment type="caution">
    <text evidence="3">The sequence shown here is derived from an EMBL/GenBank/DDBJ whole genome shotgun (WGS) entry which is preliminary data.</text>
</comment>
<proteinExistence type="predicted"/>
<dbReference type="Gene3D" id="3.40.50.450">
    <property type="match status" value="1"/>
</dbReference>
<name>A0A250VT32_STROL</name>
<evidence type="ECO:0000256" key="1">
    <source>
        <dbReference type="SAM" id="MobiDB-lite"/>
    </source>
</evidence>
<dbReference type="AlphaFoldDB" id="A0A250VT32"/>
<protein>
    <recommendedName>
        <fullName evidence="2">Smf/DprA SLOG domain-containing protein</fullName>
    </recommendedName>
</protein>
<evidence type="ECO:0000313" key="3">
    <source>
        <dbReference type="EMBL" id="GAX57373.1"/>
    </source>
</evidence>
<accession>A0A250VT32</accession>
<dbReference type="InterPro" id="IPR057666">
    <property type="entry name" value="DrpA_SLOG"/>
</dbReference>
<dbReference type="GO" id="GO:0009294">
    <property type="term" value="P:DNA-mediated transformation"/>
    <property type="evidence" value="ECO:0007669"/>
    <property type="project" value="InterPro"/>
</dbReference>
<organism evidence="3 4">
    <name type="scientific">Streptomyces olivochromogenes</name>
    <dbReference type="NCBI Taxonomy" id="1963"/>
    <lineage>
        <taxon>Bacteria</taxon>
        <taxon>Bacillati</taxon>
        <taxon>Actinomycetota</taxon>
        <taxon>Actinomycetes</taxon>
        <taxon>Kitasatosporales</taxon>
        <taxon>Streptomycetaceae</taxon>
        <taxon>Streptomyces</taxon>
    </lineage>
</organism>
<evidence type="ECO:0000259" key="2">
    <source>
        <dbReference type="Pfam" id="PF02481"/>
    </source>
</evidence>
<dbReference type="EMBL" id="BDQI01000035">
    <property type="protein sequence ID" value="GAX57373.1"/>
    <property type="molecule type" value="Genomic_DNA"/>
</dbReference>